<dbReference type="EMBL" id="CP048409">
    <property type="protein sequence ID" value="QIA08777.1"/>
    <property type="molecule type" value="Genomic_DNA"/>
</dbReference>
<keyword evidence="4" id="KW-1185">Reference proteome</keyword>
<evidence type="ECO:0000256" key="1">
    <source>
        <dbReference type="SAM" id="Coils"/>
    </source>
</evidence>
<keyword evidence="1" id="KW-0175">Coiled coil</keyword>
<dbReference type="KEGG" id="drc:G0Q07_14075"/>
<evidence type="ECO:0000313" key="4">
    <source>
        <dbReference type="Proteomes" id="UP000474630"/>
    </source>
</evidence>
<evidence type="ECO:0000256" key="2">
    <source>
        <dbReference type="SAM" id="Phobius"/>
    </source>
</evidence>
<feature type="coiled-coil region" evidence="1">
    <location>
        <begin position="45"/>
        <end position="72"/>
    </location>
</feature>
<evidence type="ECO:0000313" key="3">
    <source>
        <dbReference type="EMBL" id="QIA08777.1"/>
    </source>
</evidence>
<gene>
    <name evidence="3" type="ORF">G0Q07_14075</name>
</gene>
<reference evidence="3 4" key="1">
    <citation type="submission" date="2020-02" db="EMBL/GenBank/DDBJ databases">
        <title>Genome sequencing for Draconibacterium sp. strain M1.</title>
        <authorList>
            <person name="Park S.-J."/>
        </authorList>
    </citation>
    <scope>NUCLEOTIDE SEQUENCE [LARGE SCALE GENOMIC DNA]</scope>
    <source>
        <strain evidence="3 4">M1</strain>
    </source>
</reference>
<proteinExistence type="predicted"/>
<protein>
    <submittedName>
        <fullName evidence="3">Uncharacterized protein</fullName>
    </submittedName>
</protein>
<sequence>MENQSDKILNKFQAEEKKARKRMFAYSSIPLALTVILILVSYLAIQNAGKEVTILKQEKSALEENITNLNTIISEKADSIAEMRKVMELAVNYKNKRYEFNFAVDKELYSRHPKQAEMLSAIRRMIEEEQVNWKLGGNSPETGFDSPSFASFMINRHSKTKVQAQNRYQLRNELPTSASPEVGDVVFYEHGYAMFYFEYRGKPFVVGMTPLGLSSLQYDFGPKRLGFGKVNY</sequence>
<organism evidence="3 4">
    <name type="scientific">Draconibacterium halophilum</name>
    <dbReference type="NCBI Taxonomy" id="2706887"/>
    <lineage>
        <taxon>Bacteria</taxon>
        <taxon>Pseudomonadati</taxon>
        <taxon>Bacteroidota</taxon>
        <taxon>Bacteroidia</taxon>
        <taxon>Marinilabiliales</taxon>
        <taxon>Prolixibacteraceae</taxon>
        <taxon>Draconibacterium</taxon>
    </lineage>
</organism>
<accession>A0A6C0RFD2</accession>
<keyword evidence="2" id="KW-0472">Membrane</keyword>
<dbReference type="Proteomes" id="UP000474630">
    <property type="component" value="Chromosome"/>
</dbReference>
<keyword evidence="2" id="KW-0812">Transmembrane</keyword>
<dbReference type="AlphaFoldDB" id="A0A6C0RFD2"/>
<feature type="transmembrane region" description="Helical" evidence="2">
    <location>
        <begin position="23"/>
        <end position="45"/>
    </location>
</feature>
<name>A0A6C0RFD2_9BACT</name>
<dbReference type="RefSeq" id="WP_163347193.1">
    <property type="nucleotide sequence ID" value="NZ_CP048409.1"/>
</dbReference>
<keyword evidence="2" id="KW-1133">Transmembrane helix</keyword>